<evidence type="ECO:0000313" key="3">
    <source>
        <dbReference type="EMBL" id="AWM41700.1"/>
    </source>
</evidence>
<gene>
    <name evidence="3" type="ORF">C1280_35035</name>
</gene>
<keyword evidence="1" id="KW-0472">Membrane</keyword>
<dbReference type="SUPFAM" id="SSF141322">
    <property type="entry name" value="NfeD domain-like"/>
    <property type="match status" value="1"/>
</dbReference>
<dbReference type="Proteomes" id="UP000245802">
    <property type="component" value="Chromosome"/>
</dbReference>
<evidence type="ECO:0000256" key="1">
    <source>
        <dbReference type="SAM" id="Phobius"/>
    </source>
</evidence>
<protein>
    <recommendedName>
        <fullName evidence="2">NfeD-like C-terminal domain-containing protein</fullName>
    </recommendedName>
</protein>
<proteinExistence type="predicted"/>
<reference evidence="3 4" key="1">
    <citation type="submission" date="2018-01" db="EMBL/GenBank/DDBJ databases">
        <title>G. obscuriglobus.</title>
        <authorList>
            <person name="Franke J."/>
            <person name="Blomberg W."/>
            <person name="Selmecki A."/>
        </authorList>
    </citation>
    <scope>NUCLEOTIDE SEQUENCE [LARGE SCALE GENOMIC DNA]</scope>
    <source>
        <strain evidence="3 4">DSM 5831</strain>
    </source>
</reference>
<organism evidence="3 4">
    <name type="scientific">Gemmata obscuriglobus</name>
    <dbReference type="NCBI Taxonomy" id="114"/>
    <lineage>
        <taxon>Bacteria</taxon>
        <taxon>Pseudomonadati</taxon>
        <taxon>Planctomycetota</taxon>
        <taxon>Planctomycetia</taxon>
        <taxon>Gemmatales</taxon>
        <taxon>Gemmataceae</taxon>
        <taxon>Gemmata</taxon>
    </lineage>
</organism>
<dbReference type="EMBL" id="CP025958">
    <property type="protein sequence ID" value="AWM41700.1"/>
    <property type="molecule type" value="Genomic_DNA"/>
</dbReference>
<evidence type="ECO:0000313" key="4">
    <source>
        <dbReference type="Proteomes" id="UP000245802"/>
    </source>
</evidence>
<evidence type="ECO:0000259" key="2">
    <source>
        <dbReference type="Pfam" id="PF01957"/>
    </source>
</evidence>
<feature type="transmembrane region" description="Helical" evidence="1">
    <location>
        <begin position="102"/>
        <end position="123"/>
    </location>
</feature>
<dbReference type="Pfam" id="PF01957">
    <property type="entry name" value="NfeD"/>
    <property type="match status" value="1"/>
</dbReference>
<name>A0A2Z3HJS9_9BACT</name>
<feature type="domain" description="NfeD-like C-terminal" evidence="2">
    <location>
        <begin position="5"/>
        <end position="57"/>
    </location>
</feature>
<dbReference type="AlphaFoldDB" id="A0A2Z3HJS9"/>
<dbReference type="InterPro" id="IPR002810">
    <property type="entry name" value="NfeD-like_C"/>
</dbReference>
<feature type="transmembrane region" description="Helical" evidence="1">
    <location>
        <begin position="167"/>
        <end position="189"/>
    </location>
</feature>
<dbReference type="RefSeq" id="WP_010050662.1">
    <property type="nucleotide sequence ID" value="NZ_CP025958.1"/>
</dbReference>
<feature type="transmembrane region" description="Helical" evidence="1">
    <location>
        <begin position="195"/>
        <end position="219"/>
    </location>
</feature>
<feature type="transmembrane region" description="Helical" evidence="1">
    <location>
        <begin position="135"/>
        <end position="155"/>
    </location>
</feature>
<sequence length="227" mass="22968">MAVRIGDSGTAMTALRPQGVVRIGGTRHDARSEGGYVETGSEVVVVGGDNTGLIVRRVEPGPAVALPNHGREVYGSFGARVAAEGAREDAERARWESARRRYGFVVGSLFGALAGGGGTAQLWGPIVERAGAPWAVAALAAVGGAAWGACLFRGLDARLRELGGDYWRFTTASTGLGLTGGALVAAWGVPAVGLGLGLAGAIGATLAFAVIPPALGMLFEWVAGGED</sequence>
<dbReference type="InterPro" id="IPR012340">
    <property type="entry name" value="NA-bd_OB-fold"/>
</dbReference>
<keyword evidence="1" id="KW-1133">Transmembrane helix</keyword>
<keyword evidence="1" id="KW-0812">Transmembrane</keyword>
<dbReference type="KEGG" id="gog:C1280_35035"/>
<dbReference type="Gene3D" id="2.40.50.140">
    <property type="entry name" value="Nucleic acid-binding proteins"/>
    <property type="match status" value="1"/>
</dbReference>
<keyword evidence="4" id="KW-1185">Reference proteome</keyword>
<accession>A0A2Z3HJS9</accession>